<dbReference type="InterPro" id="IPR036322">
    <property type="entry name" value="WD40_repeat_dom_sf"/>
</dbReference>
<dbReference type="OrthoDB" id="27911at2759"/>
<feature type="compositionally biased region" description="Polar residues" evidence="12">
    <location>
        <begin position="399"/>
        <end position="410"/>
    </location>
</feature>
<evidence type="ECO:0000313" key="16">
    <source>
        <dbReference type="Proteomes" id="UP000699462"/>
    </source>
</evidence>
<dbReference type="InterPro" id="IPR015943">
    <property type="entry name" value="WD40/YVTN_repeat-like_dom_sf"/>
</dbReference>
<dbReference type="PANTHER" id="PTHR44111">
    <property type="entry name" value="ELONGATOR COMPLEX PROTEIN 2"/>
    <property type="match status" value="1"/>
</dbReference>
<keyword evidence="6" id="KW-0963">Cytoplasm</keyword>
<keyword evidence="7 11" id="KW-0853">WD repeat</keyword>
<dbReference type="PANTHER" id="PTHR44111:SF1">
    <property type="entry name" value="ELONGATOR COMPLEX PROTEIN 2"/>
    <property type="match status" value="1"/>
</dbReference>
<evidence type="ECO:0000313" key="15">
    <source>
        <dbReference type="EMBL" id="KAF8562198.1"/>
    </source>
</evidence>
<feature type="domain" description="Transcription factor IIIC subunit 5 HTH" evidence="13">
    <location>
        <begin position="161"/>
        <end position="312"/>
    </location>
</feature>
<dbReference type="InterPro" id="IPR041499">
    <property type="entry name" value="Tfc1/Sfc1_N"/>
</dbReference>
<dbReference type="SUPFAM" id="SSF50978">
    <property type="entry name" value="WD40 repeat-like"/>
    <property type="match status" value="2"/>
</dbReference>
<dbReference type="Pfam" id="PF09734">
    <property type="entry name" value="Tau95"/>
    <property type="match status" value="1"/>
</dbReference>
<dbReference type="GO" id="GO:0033588">
    <property type="term" value="C:elongator holoenzyme complex"/>
    <property type="evidence" value="ECO:0007669"/>
    <property type="project" value="InterPro"/>
</dbReference>
<feature type="repeat" description="WD" evidence="11">
    <location>
        <begin position="1251"/>
        <end position="1292"/>
    </location>
</feature>
<sequence length="1424" mass="158134">METRLPSDEYYGIEVPGIVKNDEKIIQMLGGPDEILYAFECEKRRIKLSFRPHMLYAKPACGDATPATGLLLRIRRYRNRISGETKLVPTVVGRVTRMYKFETMVDFQFGPFERISSKLPSATPVCPGSSDNYRVFYEDLIIREPTTVLDPILSKDTPLYLPPLLFSRQVSPLSYNFASRYRTSEYIELEEQSQQLAVARKARPSYGSIVGYEDPTPPAPHPQAIERMVALSPLGGKVFAKFEELFNSRPVWVRNALVHHLGTESRQTIFKCGILAFAYYFVRGPWGRTWVRYGYDPRTDPEARYFQVIDFRIKSHVLIRKILERNFSRKSVSLTTETKHSYRLHQRRSDGNLMWLGVESEEGLSRSRSSTSLKLEADSNEATFEDMNQLGDGEEDALDSNTQQGDFRFSSSHLPRTQQTTYCLADIEIPEVQHIVGERPIRTTCDPVDGWLNPGQPARIRELMTRLVACTISISPKEMCATECVCTWETVGDAISHVYTSACINRRSACSDVITVTVGDTIFGDLLAFGTSHAVSIAKFIKPHSRDKEFNTYTGFRIMGSLLGHTSPINSVRWIRSADLAGESRPYLLLVSADSKSQVKIWSCTSDSLLNMPWSVRGGNWLPLVEVLVPGSEIPNAVDGSVLWRSTSDGCGVVNLDLVADTTIHVWHFILQENQTTKNGPVVLCHSATQPLSYIAIPRRPSMCLCLRSFCWLVSATQVIHFVIVGLDTGVTEIWTEYMLPFQSEHVADDGDCARFVRSARLTGHTDWVRCLDVCRDSSTTTLSLFLATGGQDNVIRLWHIFDTTQVPDKVTLKVCDLQLPLSLDPVHYTLSIASESVLSSHENWVTGLAWAPRTRAVSFPPLLLSSSMDQSMIAWAPPDDKVRLWLERTRVGNSGVTGLSFLDCFWLPSDGSAIFGHNFQGSLSSWRYSDRDGLWSPGFPVCGHHGPVMDLAWSAFRSSANSSASPFHLLFTVGSDQTVRAHAPLRLESGVNSASDCPNGISELSDHVWHEIARPQVHGYDMNAIASLSAISYVSAGDEKVARVFTATRSFVDACRQTMKLDDYPLGDNLLSAESATSSLAERAVQPTLGLSNQVSVPSSVDLMNDTVTDSTADGVITHSDNGLASSCSAPLPTEDRLQCATLWPEVKKLYGHPYEVYCLAAHPNRMLVASACVATKQIHACIILWNGLADWSIHQRLVHHQLTVTQMAWSHDGQHLLAVSRDRTWSVWSPGQVNQQLPTYTLTAFPAKGQSHTRIIWTGAWCPDDRYFLTGSRDKCLLVWSAPQKRAPAELVAVSCYPLNVRKVFPDGVTALDVCQCSNVNPAVVSYLVAIGLESGTLILLILYCSVLMEPADLRWSAVLSLPPPWSHVPGKQVRRVAFEPTTFGLTGTALTPVHLATGATDGVARVFLIDRERLSACLLAP</sequence>
<dbReference type="InterPro" id="IPR037289">
    <property type="entry name" value="Elp2"/>
</dbReference>
<feature type="region of interest" description="Disordered" evidence="12">
    <location>
        <begin position="391"/>
        <end position="410"/>
    </location>
</feature>
<dbReference type="PROSITE" id="PS50294">
    <property type="entry name" value="WD_REPEATS_REGION"/>
    <property type="match status" value="1"/>
</dbReference>
<dbReference type="GO" id="GO:0005634">
    <property type="term" value="C:nucleus"/>
    <property type="evidence" value="ECO:0007669"/>
    <property type="project" value="UniProtKB-SubCell"/>
</dbReference>
<dbReference type="InterPro" id="IPR001680">
    <property type="entry name" value="WD40_rpt"/>
</dbReference>
<accession>A0A8T0D633</accession>
<feature type="repeat" description="WD" evidence="11">
    <location>
        <begin position="1199"/>
        <end position="1231"/>
    </location>
</feature>
<evidence type="ECO:0000256" key="1">
    <source>
        <dbReference type="ARBA" id="ARBA00004123"/>
    </source>
</evidence>
<evidence type="ECO:0000256" key="10">
    <source>
        <dbReference type="ARBA" id="ARBA00023242"/>
    </source>
</evidence>
<evidence type="ECO:0000256" key="11">
    <source>
        <dbReference type="PROSITE-ProRule" id="PRU00221"/>
    </source>
</evidence>
<evidence type="ECO:0000256" key="4">
    <source>
        <dbReference type="ARBA" id="ARBA00005881"/>
    </source>
</evidence>
<dbReference type="SMART" id="SM00320">
    <property type="entry name" value="WD40"/>
    <property type="match status" value="7"/>
</dbReference>
<keyword evidence="8" id="KW-0819">tRNA processing</keyword>
<dbReference type="Gene3D" id="3.30.200.160">
    <property type="entry name" value="TFIIIC, subcomplex tauA, subunit Sfc1, barrel domain"/>
    <property type="match status" value="1"/>
</dbReference>
<evidence type="ECO:0000256" key="9">
    <source>
        <dbReference type="ARBA" id="ARBA00022737"/>
    </source>
</evidence>
<evidence type="ECO:0000259" key="14">
    <source>
        <dbReference type="Pfam" id="PF17682"/>
    </source>
</evidence>
<keyword evidence="16" id="KW-1185">Reference proteome</keyword>
<evidence type="ECO:0000259" key="13">
    <source>
        <dbReference type="Pfam" id="PF09734"/>
    </source>
</evidence>
<proteinExistence type="inferred from homology"/>
<gene>
    <name evidence="15" type="ORF">P879_01113</name>
</gene>
<evidence type="ECO:0000256" key="6">
    <source>
        <dbReference type="ARBA" id="ARBA00022490"/>
    </source>
</evidence>
<evidence type="ECO:0000256" key="8">
    <source>
        <dbReference type="ARBA" id="ARBA00022694"/>
    </source>
</evidence>
<dbReference type="Pfam" id="PF17682">
    <property type="entry name" value="Tau95_N"/>
    <property type="match status" value="1"/>
</dbReference>
<keyword evidence="10" id="KW-0539">Nucleus</keyword>
<dbReference type="Pfam" id="PF00400">
    <property type="entry name" value="WD40"/>
    <property type="match status" value="4"/>
</dbReference>
<dbReference type="PROSITE" id="PS50082">
    <property type="entry name" value="WD_REPEATS_2"/>
    <property type="match status" value="3"/>
</dbReference>
<dbReference type="Gene3D" id="2.130.10.10">
    <property type="entry name" value="YVTN repeat-like/Quinoprotein amine dehydrogenase"/>
    <property type="match status" value="3"/>
</dbReference>
<dbReference type="Proteomes" id="UP000699462">
    <property type="component" value="Unassembled WGS sequence"/>
</dbReference>
<comment type="similarity">
    <text evidence="4">Belongs to the WD repeat ELP2 family.</text>
</comment>
<evidence type="ECO:0000256" key="3">
    <source>
        <dbReference type="ARBA" id="ARBA00005043"/>
    </source>
</evidence>
<evidence type="ECO:0000256" key="12">
    <source>
        <dbReference type="SAM" id="MobiDB-lite"/>
    </source>
</evidence>
<reference evidence="15 16" key="1">
    <citation type="submission" date="2019-07" db="EMBL/GenBank/DDBJ databases">
        <title>Annotation for the trematode Paragonimus westermani.</title>
        <authorList>
            <person name="Choi Y.-J."/>
        </authorList>
    </citation>
    <scope>NUCLEOTIDE SEQUENCE [LARGE SCALE GENOMIC DNA]</scope>
    <source>
        <strain evidence="15">180907_Pwestermani</strain>
    </source>
</reference>
<evidence type="ECO:0000256" key="7">
    <source>
        <dbReference type="ARBA" id="ARBA00022574"/>
    </source>
</evidence>
<dbReference type="InterPro" id="IPR042536">
    <property type="entry name" value="TFIIIC_tauA_Sfc1"/>
</dbReference>
<protein>
    <recommendedName>
        <fullName evidence="5">Elongator complex protein 2</fullName>
    </recommendedName>
</protein>
<comment type="caution">
    <text evidence="15">The sequence shown here is derived from an EMBL/GenBank/DDBJ whole genome shotgun (WGS) entry which is preliminary data.</text>
</comment>
<comment type="subcellular location">
    <subcellularLocation>
        <location evidence="2">Cytoplasm</location>
    </subcellularLocation>
    <subcellularLocation>
        <location evidence="1">Nucleus</location>
    </subcellularLocation>
</comment>
<feature type="repeat" description="WD" evidence="11">
    <location>
        <begin position="762"/>
        <end position="801"/>
    </location>
</feature>
<feature type="domain" description="Transcription factor IIIC subunit Tfc1/Sfc1 triple barrel" evidence="14">
    <location>
        <begin position="12"/>
        <end position="109"/>
    </location>
</feature>
<dbReference type="GO" id="GO:0005737">
    <property type="term" value="C:cytoplasm"/>
    <property type="evidence" value="ECO:0007669"/>
    <property type="project" value="UniProtKB-SubCell"/>
</dbReference>
<evidence type="ECO:0000256" key="2">
    <source>
        <dbReference type="ARBA" id="ARBA00004496"/>
    </source>
</evidence>
<name>A0A8T0D633_9TREM</name>
<dbReference type="GO" id="GO:0002098">
    <property type="term" value="P:tRNA wobble uridine modification"/>
    <property type="evidence" value="ECO:0007669"/>
    <property type="project" value="InterPro"/>
</dbReference>
<evidence type="ECO:0000256" key="5">
    <source>
        <dbReference type="ARBA" id="ARBA00020267"/>
    </source>
</evidence>
<comment type="pathway">
    <text evidence="3">tRNA modification; 5-methoxycarbonylmethyl-2-thiouridine-tRNA biosynthesis.</text>
</comment>
<organism evidence="15 16">
    <name type="scientific">Paragonimus westermani</name>
    <dbReference type="NCBI Taxonomy" id="34504"/>
    <lineage>
        <taxon>Eukaryota</taxon>
        <taxon>Metazoa</taxon>
        <taxon>Spiralia</taxon>
        <taxon>Lophotrochozoa</taxon>
        <taxon>Platyhelminthes</taxon>
        <taxon>Trematoda</taxon>
        <taxon>Digenea</taxon>
        <taxon>Plagiorchiida</taxon>
        <taxon>Troglotremata</taxon>
        <taxon>Troglotrematidae</taxon>
        <taxon>Paragonimus</taxon>
    </lineage>
</organism>
<dbReference type="InterPro" id="IPR019136">
    <property type="entry name" value="TF_IIIC_su-5_HTH"/>
</dbReference>
<keyword evidence="9" id="KW-0677">Repeat</keyword>
<dbReference type="EMBL" id="JTDF01021167">
    <property type="protein sequence ID" value="KAF8562198.1"/>
    <property type="molecule type" value="Genomic_DNA"/>
</dbReference>